<dbReference type="GO" id="GO:0015074">
    <property type="term" value="P:DNA integration"/>
    <property type="evidence" value="ECO:0007669"/>
    <property type="project" value="InterPro"/>
</dbReference>
<sequence>MLYSTEEAYKKLAKNFYETRMIGKPITKKNIIMALKACAKDYVPSYWRKLRNAIELDQRLKGFSETADKVKVTLNPITSDPTKKAQIKPKRNKLKAVKASDEAKLIERLMSGSSGDKYVYATVMIVKYLGCRPAEINDLEFLPGNKILVNSAKKRADRGIDRTLTISDRKTFEALQKYHHLLINAPYAKPITYVQKRLAKVTKEIWPQRKCLPTLYSWRHQLGCDLKKSDKSRIEIAAIMGHLSVESVNQYGRPKHARISRGYLSVSKHSMKLVKVTKPTLPPSKKVKNKGPALQR</sequence>
<evidence type="ECO:0000313" key="2">
    <source>
        <dbReference type="EMBL" id="RTE64248.1"/>
    </source>
</evidence>
<keyword evidence="1" id="KW-0233">DNA recombination</keyword>
<keyword evidence="3" id="KW-1185">Reference proteome</keyword>
<dbReference type="GO" id="GO:0003677">
    <property type="term" value="F:DNA binding"/>
    <property type="evidence" value="ECO:0007669"/>
    <property type="project" value="InterPro"/>
</dbReference>
<dbReference type="SUPFAM" id="SSF56349">
    <property type="entry name" value="DNA breaking-rejoining enzymes"/>
    <property type="match status" value="1"/>
</dbReference>
<dbReference type="InterPro" id="IPR013762">
    <property type="entry name" value="Integrase-like_cat_sf"/>
</dbReference>
<organism evidence="2 3">
    <name type="scientific">Amphritea opalescens</name>
    <dbReference type="NCBI Taxonomy" id="2490544"/>
    <lineage>
        <taxon>Bacteria</taxon>
        <taxon>Pseudomonadati</taxon>
        <taxon>Pseudomonadota</taxon>
        <taxon>Gammaproteobacteria</taxon>
        <taxon>Oceanospirillales</taxon>
        <taxon>Oceanospirillaceae</taxon>
        <taxon>Amphritea</taxon>
    </lineage>
</organism>
<dbReference type="OrthoDB" id="8883268at2"/>
<proteinExistence type="predicted"/>
<dbReference type="EMBL" id="RQXW01000032">
    <property type="protein sequence ID" value="RTE64248.1"/>
    <property type="molecule type" value="Genomic_DNA"/>
</dbReference>
<dbReference type="GO" id="GO:0006310">
    <property type="term" value="P:DNA recombination"/>
    <property type="evidence" value="ECO:0007669"/>
    <property type="project" value="UniProtKB-KW"/>
</dbReference>
<protein>
    <recommendedName>
        <fullName evidence="4">Site-specific integrase</fullName>
    </recommendedName>
</protein>
<gene>
    <name evidence="2" type="ORF">EH243_18340</name>
</gene>
<dbReference type="Gene3D" id="1.10.443.10">
    <property type="entry name" value="Intergrase catalytic core"/>
    <property type="match status" value="1"/>
</dbReference>
<dbReference type="Proteomes" id="UP000283087">
    <property type="component" value="Unassembled WGS sequence"/>
</dbReference>
<evidence type="ECO:0000256" key="1">
    <source>
        <dbReference type="ARBA" id="ARBA00023172"/>
    </source>
</evidence>
<comment type="caution">
    <text evidence="2">The sequence shown here is derived from an EMBL/GenBank/DDBJ whole genome shotgun (WGS) entry which is preliminary data.</text>
</comment>
<dbReference type="InterPro" id="IPR011010">
    <property type="entry name" value="DNA_brk_join_enz"/>
</dbReference>
<evidence type="ECO:0008006" key="4">
    <source>
        <dbReference type="Google" id="ProtNLM"/>
    </source>
</evidence>
<dbReference type="RefSeq" id="WP_126160110.1">
    <property type="nucleotide sequence ID" value="NZ_RQXW01000032.1"/>
</dbReference>
<name>A0A430KL92_9GAMM</name>
<evidence type="ECO:0000313" key="3">
    <source>
        <dbReference type="Proteomes" id="UP000283087"/>
    </source>
</evidence>
<dbReference type="AlphaFoldDB" id="A0A430KL92"/>
<accession>A0A430KL92</accession>
<reference evidence="2 3" key="1">
    <citation type="submission" date="2018-11" db="EMBL/GenBank/DDBJ databases">
        <title>The draft genome sequence of Amphritea opalescens ANRC-JH13T.</title>
        <authorList>
            <person name="Fang Z."/>
            <person name="Zhang Y."/>
            <person name="Han X."/>
        </authorList>
    </citation>
    <scope>NUCLEOTIDE SEQUENCE [LARGE SCALE GENOMIC DNA]</scope>
    <source>
        <strain evidence="2 3">ANRC-JH13</strain>
    </source>
</reference>